<protein>
    <recommendedName>
        <fullName evidence="3">Type II toxin-antitoxin system RelE/ParE family toxin</fullName>
    </recommendedName>
</protein>
<dbReference type="PANTHER" id="PTHR38813:SF1">
    <property type="entry name" value="TOXIN RELE1-RELATED"/>
    <property type="match status" value="1"/>
</dbReference>
<evidence type="ECO:0000313" key="2">
    <source>
        <dbReference type="EMBL" id="SPD76481.1"/>
    </source>
</evidence>
<dbReference type="NCBIfam" id="TIGR02385">
    <property type="entry name" value="RelE_StbE"/>
    <property type="match status" value="1"/>
</dbReference>
<sequence length="87" mass="10422">MGFFKIDPKGSTEHDLKRIDRQYIPRILEAIESLAENPFPVQSKKLKDSEASYRLRVGDYRIIYQVDQQNKTVVIYHIRHRKDAYKR</sequence>
<organism evidence="2">
    <name type="scientific">uncultured Desulfobacterium sp</name>
    <dbReference type="NCBI Taxonomy" id="201089"/>
    <lineage>
        <taxon>Bacteria</taxon>
        <taxon>Pseudomonadati</taxon>
        <taxon>Thermodesulfobacteriota</taxon>
        <taxon>Desulfobacteria</taxon>
        <taxon>Desulfobacterales</taxon>
        <taxon>Desulfobacteriaceae</taxon>
        <taxon>Desulfobacterium</taxon>
        <taxon>environmental samples</taxon>
    </lineage>
</organism>
<dbReference type="EMBL" id="OJIN01000244">
    <property type="protein sequence ID" value="SPD76481.1"/>
    <property type="molecule type" value="Genomic_DNA"/>
</dbReference>
<dbReference type="InterPro" id="IPR052747">
    <property type="entry name" value="TA_system_RelE_toxin"/>
</dbReference>
<proteinExistence type="predicted"/>
<dbReference type="SUPFAM" id="SSF143011">
    <property type="entry name" value="RelE-like"/>
    <property type="match status" value="1"/>
</dbReference>
<accession>A0A445N461</accession>
<dbReference type="Pfam" id="PF05016">
    <property type="entry name" value="ParE_toxin"/>
    <property type="match status" value="1"/>
</dbReference>
<keyword evidence="1" id="KW-1277">Toxin-antitoxin system</keyword>
<dbReference type="Gene3D" id="3.30.2310.20">
    <property type="entry name" value="RelE-like"/>
    <property type="match status" value="1"/>
</dbReference>
<dbReference type="AlphaFoldDB" id="A0A445N461"/>
<reference evidence="2" key="1">
    <citation type="submission" date="2018-01" db="EMBL/GenBank/DDBJ databases">
        <authorList>
            <person name="Regsiter A."/>
            <person name="William W."/>
        </authorList>
    </citation>
    <scope>NUCLEOTIDE SEQUENCE</scope>
    <source>
        <strain evidence="2">TRIP AH-1</strain>
    </source>
</reference>
<evidence type="ECO:0000256" key="1">
    <source>
        <dbReference type="ARBA" id="ARBA00022649"/>
    </source>
</evidence>
<dbReference type="PANTHER" id="PTHR38813">
    <property type="match status" value="1"/>
</dbReference>
<gene>
    <name evidence="2" type="ORF">PITCH_A970008</name>
</gene>
<dbReference type="InterPro" id="IPR007712">
    <property type="entry name" value="RelE/ParE_toxin"/>
</dbReference>
<evidence type="ECO:0008006" key="3">
    <source>
        <dbReference type="Google" id="ProtNLM"/>
    </source>
</evidence>
<dbReference type="InterPro" id="IPR035093">
    <property type="entry name" value="RelE/ParE_toxin_dom_sf"/>
</dbReference>
<name>A0A445N461_9BACT</name>